<dbReference type="GO" id="GO:0016491">
    <property type="term" value="F:oxidoreductase activity"/>
    <property type="evidence" value="ECO:0007669"/>
    <property type="project" value="InterPro"/>
</dbReference>
<evidence type="ECO:0000259" key="1">
    <source>
        <dbReference type="Pfam" id="PF03358"/>
    </source>
</evidence>
<name>A0A1L9RVT4_ASPWE</name>
<reference evidence="3" key="1">
    <citation type="journal article" date="2017" name="Genome Biol.">
        <title>Comparative genomics reveals high biological diversity and specific adaptations in the industrially and medically important fungal genus Aspergillus.</title>
        <authorList>
            <person name="de Vries R.P."/>
            <person name="Riley R."/>
            <person name="Wiebenga A."/>
            <person name="Aguilar-Osorio G."/>
            <person name="Amillis S."/>
            <person name="Uchima C.A."/>
            <person name="Anderluh G."/>
            <person name="Asadollahi M."/>
            <person name="Askin M."/>
            <person name="Barry K."/>
            <person name="Battaglia E."/>
            <person name="Bayram O."/>
            <person name="Benocci T."/>
            <person name="Braus-Stromeyer S.A."/>
            <person name="Caldana C."/>
            <person name="Canovas D."/>
            <person name="Cerqueira G.C."/>
            <person name="Chen F."/>
            <person name="Chen W."/>
            <person name="Choi C."/>
            <person name="Clum A."/>
            <person name="Dos Santos R.A."/>
            <person name="Damasio A.R."/>
            <person name="Diallinas G."/>
            <person name="Emri T."/>
            <person name="Fekete E."/>
            <person name="Flipphi M."/>
            <person name="Freyberg S."/>
            <person name="Gallo A."/>
            <person name="Gournas C."/>
            <person name="Habgood R."/>
            <person name="Hainaut M."/>
            <person name="Harispe M.L."/>
            <person name="Henrissat B."/>
            <person name="Hilden K.S."/>
            <person name="Hope R."/>
            <person name="Hossain A."/>
            <person name="Karabika E."/>
            <person name="Karaffa L."/>
            <person name="Karanyi Z."/>
            <person name="Krasevec N."/>
            <person name="Kuo A."/>
            <person name="Kusch H."/>
            <person name="LaButti K."/>
            <person name="Lagendijk E.L."/>
            <person name="Lapidus A."/>
            <person name="Levasseur A."/>
            <person name="Lindquist E."/>
            <person name="Lipzen A."/>
            <person name="Logrieco A.F."/>
            <person name="MacCabe A."/>
            <person name="Maekelae M.R."/>
            <person name="Malavazi I."/>
            <person name="Melin P."/>
            <person name="Meyer V."/>
            <person name="Mielnichuk N."/>
            <person name="Miskei M."/>
            <person name="Molnar A.P."/>
            <person name="Mule G."/>
            <person name="Ngan C.Y."/>
            <person name="Orejas M."/>
            <person name="Orosz E."/>
            <person name="Ouedraogo J.P."/>
            <person name="Overkamp K.M."/>
            <person name="Park H.-S."/>
            <person name="Perrone G."/>
            <person name="Piumi F."/>
            <person name="Punt P.J."/>
            <person name="Ram A.F."/>
            <person name="Ramon A."/>
            <person name="Rauscher S."/>
            <person name="Record E."/>
            <person name="Riano-Pachon D.M."/>
            <person name="Robert V."/>
            <person name="Roehrig J."/>
            <person name="Ruller R."/>
            <person name="Salamov A."/>
            <person name="Salih N.S."/>
            <person name="Samson R.A."/>
            <person name="Sandor E."/>
            <person name="Sanguinetti M."/>
            <person name="Schuetze T."/>
            <person name="Sepcic K."/>
            <person name="Shelest E."/>
            <person name="Sherlock G."/>
            <person name="Sophianopoulou V."/>
            <person name="Squina F.M."/>
            <person name="Sun H."/>
            <person name="Susca A."/>
            <person name="Todd R.B."/>
            <person name="Tsang A."/>
            <person name="Unkles S.E."/>
            <person name="van de Wiele N."/>
            <person name="van Rossen-Uffink D."/>
            <person name="Oliveira J.V."/>
            <person name="Vesth T.C."/>
            <person name="Visser J."/>
            <person name="Yu J.-H."/>
            <person name="Zhou M."/>
            <person name="Andersen M.R."/>
            <person name="Archer D.B."/>
            <person name="Baker S.E."/>
            <person name="Benoit I."/>
            <person name="Brakhage A.A."/>
            <person name="Braus G.H."/>
            <person name="Fischer R."/>
            <person name="Frisvad J.C."/>
            <person name="Goldman G.H."/>
            <person name="Houbraken J."/>
            <person name="Oakley B."/>
            <person name="Pocsi I."/>
            <person name="Scazzocchio C."/>
            <person name="Seiboth B."/>
            <person name="vanKuyk P.A."/>
            <person name="Wortman J."/>
            <person name="Dyer P.S."/>
            <person name="Grigoriev I.V."/>
        </authorList>
    </citation>
    <scope>NUCLEOTIDE SEQUENCE [LARGE SCALE GENOMIC DNA]</scope>
    <source>
        <strain evidence="3">DTO 134E9</strain>
    </source>
</reference>
<keyword evidence="3" id="KW-1185">Reference proteome</keyword>
<dbReference type="InterPro" id="IPR029039">
    <property type="entry name" value="Flavoprotein-like_sf"/>
</dbReference>
<dbReference type="VEuPathDB" id="FungiDB:ASPWEDRAFT_36662"/>
<dbReference type="OrthoDB" id="4407678at2759"/>
<accession>A0A1L9RVT4</accession>
<evidence type="ECO:0000313" key="2">
    <source>
        <dbReference type="EMBL" id="OJJ38958.1"/>
    </source>
</evidence>
<dbReference type="Gene3D" id="3.40.50.360">
    <property type="match status" value="1"/>
</dbReference>
<evidence type="ECO:0000313" key="3">
    <source>
        <dbReference type="Proteomes" id="UP000184383"/>
    </source>
</evidence>
<dbReference type="InterPro" id="IPR005025">
    <property type="entry name" value="FMN_Rdtase-like_dom"/>
</dbReference>
<dbReference type="RefSeq" id="XP_040692634.1">
    <property type="nucleotide sequence ID" value="XM_040834513.1"/>
</dbReference>
<organism evidence="2 3">
    <name type="scientific">Aspergillus wentii DTO 134E9</name>
    <dbReference type="NCBI Taxonomy" id="1073089"/>
    <lineage>
        <taxon>Eukaryota</taxon>
        <taxon>Fungi</taxon>
        <taxon>Dikarya</taxon>
        <taxon>Ascomycota</taxon>
        <taxon>Pezizomycotina</taxon>
        <taxon>Eurotiomycetes</taxon>
        <taxon>Eurotiomycetidae</taxon>
        <taxon>Eurotiales</taxon>
        <taxon>Aspergillaceae</taxon>
        <taxon>Aspergillus</taxon>
        <taxon>Aspergillus subgen. Cremei</taxon>
    </lineage>
</organism>
<protein>
    <recommendedName>
        <fullName evidence="1">NADPH-dependent FMN reductase-like domain-containing protein</fullName>
    </recommendedName>
</protein>
<sequence>MHILGIANGSLDGNSEILLKAALTAAVKFNTSITTSWIHAPSVRVPNNPKPLSGSQDVSAGTNAAFQSAESGTGDSLDDRAAVLNAILNADALILSSPIYSHQPAGTLKTLVDRILGPFTDVALAKKTIEMRAGDPRFVDKNVDSRLLKPRVVGFMAVGGSTNTDQITMALPTMHNLVYSLHAKVVDQVVFQGYGAPGSVLATGKGDAVERAETLGENVASQLGRQFDEAKYLGPEPTGACPYCHLSKIDMFCTGDNKIGCVTCGAEGKLVVGEDNVIRPVWEANCSISCITMAGKEKHVDDVMRTGQQEKQVLHSDPELATKREYWRAVQIPNVPLPSNQRAQRL</sequence>
<gene>
    <name evidence="2" type="ORF">ASPWEDRAFT_36662</name>
</gene>
<feature type="domain" description="NADPH-dependent FMN reductase-like" evidence="1">
    <location>
        <begin position="1"/>
        <end position="188"/>
    </location>
</feature>
<dbReference type="Proteomes" id="UP000184383">
    <property type="component" value="Unassembled WGS sequence"/>
</dbReference>
<proteinExistence type="predicted"/>
<dbReference type="SUPFAM" id="SSF52218">
    <property type="entry name" value="Flavoproteins"/>
    <property type="match status" value="1"/>
</dbReference>
<dbReference type="GeneID" id="63750361"/>
<dbReference type="EMBL" id="KV878210">
    <property type="protein sequence ID" value="OJJ38958.1"/>
    <property type="molecule type" value="Genomic_DNA"/>
</dbReference>
<dbReference type="Pfam" id="PF03358">
    <property type="entry name" value="FMN_red"/>
    <property type="match status" value="1"/>
</dbReference>
<dbReference type="AlphaFoldDB" id="A0A1L9RVT4"/>